<sequence>MDSSFAPASELTNEPKNSRSSSKNTTPEIEPQSGTMCNSEPTTAQVMDILQALIIDSLLLMPYTKTPPVIDLVLDFYISGSIISLNERKIFLTEIILLLMKNASLNDITDGQKTPFLNNNDIKFTGQEYLLTNIFYMTARFVDKLWQQMLLIDGREVFDYCVTLLNHVKRTASRTPSLANNGGNSLYRSLNRCILYLLAYPPAPFNITLVEILNKLMYNRLLVFGAGNHDPDFIGCLTYCIIQLHKGDKPILHIPSQFDQQRTTTRMSFRVWEELYVCKKPVIEEVFKVTLASPFQNCRAPNIKGTYDQIFESAFKHWLAYVEGEKNAIIRNPWDVHNNIQSKIQKVTGGLTRLTSRTKLKKDISERNDVRFDQYNTESNKQLVNAKITLIEEFWNFGLMQQENSYVHTKRYVYQDWLQIEAELIRERAIWGPKCCTEFTKWTLDNTEGPYRMRRKMMKNVFFYLHYPPKPDSEESVDPIRPIKSRVASSYDSAKY</sequence>
<protein>
    <submittedName>
        <fullName evidence="3">Uncharacterized protein</fullName>
    </submittedName>
</protein>
<accession>A0A6E8W5C0</accession>
<evidence type="ECO:0000256" key="1">
    <source>
        <dbReference type="ARBA" id="ARBA00022574"/>
    </source>
</evidence>
<feature type="region of interest" description="Disordered" evidence="2">
    <location>
        <begin position="1"/>
        <end position="40"/>
    </location>
</feature>
<keyword evidence="4" id="KW-1185">Reference proteome</keyword>
<dbReference type="PANTHER" id="PTHR46108:SF4">
    <property type="entry name" value="BLUE CHEESE"/>
    <property type="match status" value="1"/>
</dbReference>
<evidence type="ECO:0000256" key="2">
    <source>
        <dbReference type="SAM" id="MobiDB-lite"/>
    </source>
</evidence>
<dbReference type="InterPro" id="IPR051944">
    <property type="entry name" value="BEACH_domain_protein"/>
</dbReference>
<name>A0A6E8W5C0_ANOCL</name>
<reference evidence="3" key="2">
    <citation type="submission" date="2020-05" db="UniProtKB">
        <authorList>
            <consortium name="EnsemblMetazoa"/>
        </authorList>
    </citation>
    <scope>IDENTIFICATION</scope>
    <source>
        <strain evidence="3">Ngousso</strain>
    </source>
</reference>
<proteinExistence type="predicted"/>
<dbReference type="VEuPathDB" id="VectorBase:ACON012488"/>
<dbReference type="AlphaFoldDB" id="A0A6E8W5C0"/>
<evidence type="ECO:0000313" key="3">
    <source>
        <dbReference type="EnsemblMetazoa" id="ACON012488-PA"/>
    </source>
</evidence>
<reference key="1">
    <citation type="journal article" date="2019" name="Genes (Basel)">
        <title>A High-Quality De novo Genome Assembly from a Single Mosquito Using PacBio Sequencing.</title>
        <authorList>
            <person name="Kingan S.B."/>
            <person name="Heaton H."/>
            <person name="Cudini J."/>
            <person name="Lambert C.C."/>
            <person name="Baybayan P."/>
            <person name="Galvin B.D."/>
            <person name="Durbin R."/>
            <person name="Korlach J."/>
            <person name="Lawniczak M.K.N."/>
        </authorList>
    </citation>
    <scope>NUCLEOTIDE SEQUENCE [LARGE SCALE GENOMIC DNA]</scope>
    <source>
        <strain>Mali-NIH</strain>
    </source>
</reference>
<organism evidence="3 4">
    <name type="scientific">Anopheles coluzzii</name>
    <name type="common">African malaria mosquito</name>
    <dbReference type="NCBI Taxonomy" id="1518534"/>
    <lineage>
        <taxon>Eukaryota</taxon>
        <taxon>Metazoa</taxon>
        <taxon>Ecdysozoa</taxon>
        <taxon>Arthropoda</taxon>
        <taxon>Hexapoda</taxon>
        <taxon>Insecta</taxon>
        <taxon>Pterygota</taxon>
        <taxon>Neoptera</taxon>
        <taxon>Endopterygota</taxon>
        <taxon>Diptera</taxon>
        <taxon>Nematocera</taxon>
        <taxon>Culicoidea</taxon>
        <taxon>Culicidae</taxon>
        <taxon>Anophelinae</taxon>
        <taxon>Anopheles</taxon>
    </lineage>
</organism>
<evidence type="ECO:0000313" key="4">
    <source>
        <dbReference type="Proteomes" id="UP001105220"/>
    </source>
</evidence>
<feature type="compositionally biased region" description="Polar residues" evidence="2">
    <location>
        <begin position="10"/>
        <end position="40"/>
    </location>
</feature>
<dbReference type="PANTHER" id="PTHR46108">
    <property type="entry name" value="BLUE CHEESE"/>
    <property type="match status" value="1"/>
</dbReference>
<keyword evidence="1" id="KW-0853">WD repeat</keyword>
<dbReference type="EnsemblMetazoa" id="ACON012488-RA">
    <property type="protein sequence ID" value="ACON012488-PA"/>
    <property type="gene ID" value="ACON012488"/>
</dbReference>
<dbReference type="Proteomes" id="UP001105220">
    <property type="component" value="Unplaced"/>
</dbReference>